<proteinExistence type="predicted"/>
<dbReference type="AlphaFoldDB" id="A0A150H7S7"/>
<gene>
    <name evidence="7" type="primary">drrA</name>
    <name evidence="7" type="ORF">Bravens_01186</name>
</gene>
<dbReference type="EC" id="3.6.3.-" evidence="7"/>
<keyword evidence="5" id="KW-0046">Antibiotic resistance</keyword>
<dbReference type="SUPFAM" id="SSF52540">
    <property type="entry name" value="P-loop containing nucleoside triphosphate hydrolases"/>
    <property type="match status" value="1"/>
</dbReference>
<keyword evidence="2" id="KW-0813">Transport</keyword>
<dbReference type="PATRIC" id="fig|479117.4.peg.1182"/>
<dbReference type="GO" id="GO:0005524">
    <property type="term" value="F:ATP binding"/>
    <property type="evidence" value="ECO:0007669"/>
    <property type="project" value="UniProtKB-KW"/>
</dbReference>
<evidence type="ECO:0000259" key="6">
    <source>
        <dbReference type="PROSITE" id="PS50893"/>
    </source>
</evidence>
<protein>
    <submittedName>
        <fullName evidence="7">Daunorubicin/doxorubicin resistance ATP-binding protein DrrA</fullName>
        <ecNumber evidence="7">3.6.3.-</ecNumber>
    </submittedName>
</protein>
<dbReference type="Pfam" id="PF00005">
    <property type="entry name" value="ABC_tran"/>
    <property type="match status" value="1"/>
</dbReference>
<dbReference type="EMBL" id="LQQC01000010">
    <property type="protein sequence ID" value="KXZ58149.1"/>
    <property type="molecule type" value="Genomic_DNA"/>
</dbReference>
<evidence type="ECO:0000256" key="2">
    <source>
        <dbReference type="ARBA" id="ARBA00022448"/>
    </source>
</evidence>
<evidence type="ECO:0000256" key="5">
    <source>
        <dbReference type="ARBA" id="ARBA00023251"/>
    </source>
</evidence>
<evidence type="ECO:0000313" key="8">
    <source>
        <dbReference type="Proteomes" id="UP000243589"/>
    </source>
</evidence>
<organism evidence="7 8">
    <name type="scientific">Brevibacterium ravenspurgense</name>
    <dbReference type="NCBI Taxonomy" id="479117"/>
    <lineage>
        <taxon>Bacteria</taxon>
        <taxon>Bacillati</taxon>
        <taxon>Actinomycetota</taxon>
        <taxon>Actinomycetes</taxon>
        <taxon>Micrococcales</taxon>
        <taxon>Brevibacteriaceae</taxon>
        <taxon>Brevibacterium</taxon>
    </lineage>
</organism>
<dbReference type="PROSITE" id="PS00211">
    <property type="entry name" value="ABC_TRANSPORTER_1"/>
    <property type="match status" value="1"/>
</dbReference>
<dbReference type="RefSeq" id="WP_062021297.1">
    <property type="nucleotide sequence ID" value="NZ_LQQC01000010.1"/>
</dbReference>
<sequence length="300" mass="31186">MTALQVRNVRYSYGRSPAVDGISLSVEPGMTTAVLGPNGAGKSTLISLCTGLLRPQSGTVKVFGLSPLETQARAMIGVMLQDGGLPMAAKPPAILKHLAHMYADPADPNELMDQLGIRSFADRSIRRLSGGQKQRVGLAAALIGRPSLVFLDEPTAGLDPQASLAVKEIVSSLADSGTAVVLTTHNMSDAQELADNVHIVDHGRIIAEGTPSELTAGRASALRLTFADAPPSKLSEKLRSRWGLSPTSATAMNSAGTFSADDLSQITAEIAASGAELTGLSMSSGDLGDVFLQLTGRSLR</sequence>
<dbReference type="PROSITE" id="PS50893">
    <property type="entry name" value="ABC_TRANSPORTER_2"/>
    <property type="match status" value="1"/>
</dbReference>
<reference evidence="7 8" key="1">
    <citation type="submission" date="2016-01" db="EMBL/GenBank/DDBJ databases">
        <title>Use of Whole Genome Sequencing to ascertain that Brevibacterium massiliense (Roux, Raoult 2009) is a later heterotypic synonym of Brevibacterium ravenspurgense (Mages 2008).</title>
        <authorList>
            <person name="Bernier A.-M."/>
            <person name="Burdz T."/>
            <person name="Huynh C."/>
            <person name="Pachecho A.L."/>
            <person name="Wiebe D."/>
            <person name="Bonner C."/>
            <person name="Bernard K."/>
        </authorList>
    </citation>
    <scope>NUCLEOTIDE SEQUENCE [LARGE SCALE GENOMIC DNA]</scope>
    <source>
        <strain evidence="7 8">CCUG56047</strain>
    </source>
</reference>
<dbReference type="SMART" id="SM00382">
    <property type="entry name" value="AAA"/>
    <property type="match status" value="1"/>
</dbReference>
<evidence type="ECO:0000313" key="7">
    <source>
        <dbReference type="EMBL" id="KXZ58149.1"/>
    </source>
</evidence>
<dbReference type="InterPro" id="IPR027417">
    <property type="entry name" value="P-loop_NTPase"/>
</dbReference>
<evidence type="ECO:0000256" key="4">
    <source>
        <dbReference type="ARBA" id="ARBA00022840"/>
    </source>
</evidence>
<dbReference type="Proteomes" id="UP000243589">
    <property type="component" value="Unassembled WGS sequence"/>
</dbReference>
<dbReference type="GO" id="GO:0046677">
    <property type="term" value="P:response to antibiotic"/>
    <property type="evidence" value="ECO:0007669"/>
    <property type="project" value="UniProtKB-KW"/>
</dbReference>
<evidence type="ECO:0000256" key="3">
    <source>
        <dbReference type="ARBA" id="ARBA00022741"/>
    </source>
</evidence>
<accession>A0A150H7S7</accession>
<feature type="domain" description="ABC transporter" evidence="6">
    <location>
        <begin position="4"/>
        <end position="227"/>
    </location>
</feature>
<dbReference type="CDD" id="cd03230">
    <property type="entry name" value="ABC_DR_subfamily_A"/>
    <property type="match status" value="1"/>
</dbReference>
<name>A0A150H7S7_9MICO</name>
<dbReference type="PANTHER" id="PTHR42711">
    <property type="entry name" value="ABC TRANSPORTER ATP-BINDING PROTEIN"/>
    <property type="match status" value="1"/>
</dbReference>
<keyword evidence="3" id="KW-0547">Nucleotide-binding</keyword>
<dbReference type="GO" id="GO:0005886">
    <property type="term" value="C:plasma membrane"/>
    <property type="evidence" value="ECO:0007669"/>
    <property type="project" value="UniProtKB-SubCell"/>
</dbReference>
<evidence type="ECO:0000256" key="1">
    <source>
        <dbReference type="ARBA" id="ARBA00004202"/>
    </source>
</evidence>
<dbReference type="InterPro" id="IPR003439">
    <property type="entry name" value="ABC_transporter-like_ATP-bd"/>
</dbReference>
<dbReference type="InterPro" id="IPR003593">
    <property type="entry name" value="AAA+_ATPase"/>
</dbReference>
<comment type="caution">
    <text evidence="7">The sequence shown here is derived from an EMBL/GenBank/DDBJ whole genome shotgun (WGS) entry which is preliminary data.</text>
</comment>
<dbReference type="InterPro" id="IPR050763">
    <property type="entry name" value="ABC_transporter_ATP-binding"/>
</dbReference>
<keyword evidence="4 7" id="KW-0067">ATP-binding</keyword>
<dbReference type="GO" id="GO:0016887">
    <property type="term" value="F:ATP hydrolysis activity"/>
    <property type="evidence" value="ECO:0007669"/>
    <property type="project" value="InterPro"/>
</dbReference>
<dbReference type="InterPro" id="IPR017871">
    <property type="entry name" value="ABC_transporter-like_CS"/>
</dbReference>
<comment type="subcellular location">
    <subcellularLocation>
        <location evidence="1">Cell membrane</location>
        <topology evidence="1">Peripheral membrane protein</topology>
    </subcellularLocation>
</comment>
<keyword evidence="8" id="KW-1185">Reference proteome</keyword>
<keyword evidence="7" id="KW-0378">Hydrolase</keyword>
<dbReference type="Gene3D" id="3.40.50.300">
    <property type="entry name" value="P-loop containing nucleotide triphosphate hydrolases"/>
    <property type="match status" value="1"/>
</dbReference>
<dbReference type="PANTHER" id="PTHR42711:SF16">
    <property type="entry name" value="ABC TRANSPORTER ATP-BINDING PROTEIN"/>
    <property type="match status" value="1"/>
</dbReference>